<dbReference type="Pfam" id="PF13564">
    <property type="entry name" value="DoxX_2"/>
    <property type="match status" value="1"/>
</dbReference>
<evidence type="ECO:0000256" key="2">
    <source>
        <dbReference type="ARBA" id="ARBA00022692"/>
    </source>
</evidence>
<dbReference type="EMBL" id="VLKT01000022">
    <property type="protein sequence ID" value="TWI34175.1"/>
    <property type="molecule type" value="Genomic_DNA"/>
</dbReference>
<evidence type="ECO:0000256" key="4">
    <source>
        <dbReference type="ARBA" id="ARBA00023136"/>
    </source>
</evidence>
<feature type="transmembrane region" description="Helical" evidence="5">
    <location>
        <begin position="78"/>
        <end position="96"/>
    </location>
</feature>
<comment type="subcellular location">
    <subcellularLocation>
        <location evidence="1">Membrane</location>
        <topology evidence="1">Multi-pass membrane protein</topology>
    </subcellularLocation>
</comment>
<comment type="caution">
    <text evidence="6">The sequence shown here is derived from an EMBL/GenBank/DDBJ whole genome shotgun (WGS) entry which is preliminary data.</text>
</comment>
<feature type="transmembrane region" description="Helical" evidence="5">
    <location>
        <begin position="55"/>
        <end position="73"/>
    </location>
</feature>
<evidence type="ECO:0000256" key="1">
    <source>
        <dbReference type="ARBA" id="ARBA00004141"/>
    </source>
</evidence>
<reference evidence="6 7" key="1">
    <citation type="journal article" date="2015" name="Stand. Genomic Sci.">
        <title>Genomic Encyclopedia of Bacterial and Archaeal Type Strains, Phase III: the genomes of soil and plant-associated and newly described type strains.</title>
        <authorList>
            <person name="Whitman W.B."/>
            <person name="Woyke T."/>
            <person name="Klenk H.P."/>
            <person name="Zhou Y."/>
            <person name="Lilburn T.G."/>
            <person name="Beck B.J."/>
            <person name="De Vos P."/>
            <person name="Vandamme P."/>
            <person name="Eisen J.A."/>
            <person name="Garrity G."/>
            <person name="Hugenholtz P."/>
            <person name="Kyrpides N.C."/>
        </authorList>
    </citation>
    <scope>NUCLEOTIDE SEQUENCE [LARGE SCALE GENOMIC DNA]</scope>
    <source>
        <strain evidence="6 7">CGMCC 1.2546</strain>
    </source>
</reference>
<keyword evidence="4 5" id="KW-0472">Membrane</keyword>
<keyword evidence="7" id="KW-1185">Reference proteome</keyword>
<keyword evidence="2 5" id="KW-0812">Transmembrane</keyword>
<dbReference type="AlphaFoldDB" id="A0A562NPQ5"/>
<evidence type="ECO:0000256" key="3">
    <source>
        <dbReference type="ARBA" id="ARBA00022989"/>
    </source>
</evidence>
<feature type="transmembrane region" description="Helical" evidence="5">
    <location>
        <begin position="102"/>
        <end position="122"/>
    </location>
</feature>
<dbReference type="InterPro" id="IPR032808">
    <property type="entry name" value="DoxX"/>
</dbReference>
<gene>
    <name evidence="6" type="ORF">IQ26_03650</name>
</gene>
<name>A0A562NPQ5_9HYPH</name>
<keyword evidence="3 5" id="KW-1133">Transmembrane helix</keyword>
<protein>
    <submittedName>
        <fullName evidence="6">DoxX-like protein</fullName>
    </submittedName>
</protein>
<proteinExistence type="predicted"/>
<sequence length="135" mass="14430">MTISQASVTPGALWAGRGLSALIVLFMIFDGVIKLPPLDVVTQTMVQLGWPADPNVSRMLGIIGLVSTALYAVPRTSVLGAILLTFYLGGAIATHARLGSPLFSHTLFGVYLGVILWGGLFLRDPRVRALIPFVR</sequence>
<dbReference type="OrthoDB" id="9811373at2"/>
<dbReference type="GO" id="GO:0016020">
    <property type="term" value="C:membrane"/>
    <property type="evidence" value="ECO:0007669"/>
    <property type="project" value="UniProtKB-SubCell"/>
</dbReference>
<dbReference type="Proteomes" id="UP000317122">
    <property type="component" value="Unassembled WGS sequence"/>
</dbReference>
<dbReference type="RefSeq" id="WP_145719755.1">
    <property type="nucleotide sequence ID" value="NZ_BSPF01000137.1"/>
</dbReference>
<evidence type="ECO:0000313" key="7">
    <source>
        <dbReference type="Proteomes" id="UP000317122"/>
    </source>
</evidence>
<accession>A0A562NPQ5</accession>
<feature type="transmembrane region" description="Helical" evidence="5">
    <location>
        <begin position="12"/>
        <end position="35"/>
    </location>
</feature>
<evidence type="ECO:0000256" key="5">
    <source>
        <dbReference type="SAM" id="Phobius"/>
    </source>
</evidence>
<evidence type="ECO:0000313" key="6">
    <source>
        <dbReference type="EMBL" id="TWI34175.1"/>
    </source>
</evidence>
<organism evidence="6 7">
    <name type="scientific">Mesorhizobium tianshanense</name>
    <dbReference type="NCBI Taxonomy" id="39844"/>
    <lineage>
        <taxon>Bacteria</taxon>
        <taxon>Pseudomonadati</taxon>
        <taxon>Pseudomonadota</taxon>
        <taxon>Alphaproteobacteria</taxon>
        <taxon>Hyphomicrobiales</taxon>
        <taxon>Phyllobacteriaceae</taxon>
        <taxon>Mesorhizobium</taxon>
    </lineage>
</organism>